<dbReference type="Gene3D" id="3.40.30.10">
    <property type="entry name" value="Glutaredoxin"/>
    <property type="match status" value="1"/>
</dbReference>
<dbReference type="InterPro" id="IPR013766">
    <property type="entry name" value="Thioredoxin_domain"/>
</dbReference>
<dbReference type="GO" id="GO:0016209">
    <property type="term" value="F:antioxidant activity"/>
    <property type="evidence" value="ECO:0007669"/>
    <property type="project" value="InterPro"/>
</dbReference>
<dbReference type="InterPro" id="IPR017937">
    <property type="entry name" value="Thioredoxin_CS"/>
</dbReference>
<accession>A0A9W6I1B0</accession>
<evidence type="ECO:0000313" key="2">
    <source>
        <dbReference type="EMBL" id="GLK09434.1"/>
    </source>
</evidence>
<dbReference type="CDD" id="cd02966">
    <property type="entry name" value="TlpA_like_family"/>
    <property type="match status" value="1"/>
</dbReference>
<dbReference type="InterPro" id="IPR036249">
    <property type="entry name" value="Thioredoxin-like_sf"/>
</dbReference>
<dbReference type="PROSITE" id="PS00194">
    <property type="entry name" value="THIOREDOXIN_1"/>
    <property type="match status" value="1"/>
</dbReference>
<feature type="domain" description="Thioredoxin" evidence="1">
    <location>
        <begin position="48"/>
        <end position="180"/>
    </location>
</feature>
<dbReference type="PROSITE" id="PS51352">
    <property type="entry name" value="THIOREDOXIN_2"/>
    <property type="match status" value="1"/>
</dbReference>
<evidence type="ECO:0000313" key="3">
    <source>
        <dbReference type="Proteomes" id="UP001143474"/>
    </source>
</evidence>
<dbReference type="RefSeq" id="WP_271217894.1">
    <property type="nucleotide sequence ID" value="NZ_BAAAVD010000045.1"/>
</dbReference>
<keyword evidence="3" id="KW-1185">Reference proteome</keyword>
<name>A0A9W6I1B0_9ACTN</name>
<dbReference type="Proteomes" id="UP001143474">
    <property type="component" value="Unassembled WGS sequence"/>
</dbReference>
<reference evidence="2" key="1">
    <citation type="journal article" date="2014" name="Int. J. Syst. Evol. Microbiol.">
        <title>Complete genome sequence of Corynebacterium casei LMG S-19264T (=DSM 44701T), isolated from a smear-ripened cheese.</title>
        <authorList>
            <consortium name="US DOE Joint Genome Institute (JGI-PGF)"/>
            <person name="Walter F."/>
            <person name="Albersmeier A."/>
            <person name="Kalinowski J."/>
            <person name="Ruckert C."/>
        </authorList>
    </citation>
    <scope>NUCLEOTIDE SEQUENCE</scope>
    <source>
        <strain evidence="2">VKM Ac-2007</strain>
    </source>
</reference>
<protein>
    <submittedName>
        <fullName evidence="2">TlpA family protein</fullName>
    </submittedName>
</protein>
<proteinExistence type="predicted"/>
<sequence length="180" mass="18364">MPYLTAAVVLVGLLCAANTVLMLGVVRRLREHEARLPAAGGFPSLGLPPVGAVLPSFSAVCTTGERIGSADLPLPAVIAFFDVGCEPCQEKAPRFADEATSLPELNVLSVVVGEPGAMSAALELAGPVVVEAEEGGVSRAFGVRGFPAMCLVDENGRIAESGGNLSLPGSAATLRKAARR</sequence>
<organism evidence="2 3">
    <name type="scientific">Streptosporangium carneum</name>
    <dbReference type="NCBI Taxonomy" id="47481"/>
    <lineage>
        <taxon>Bacteria</taxon>
        <taxon>Bacillati</taxon>
        <taxon>Actinomycetota</taxon>
        <taxon>Actinomycetes</taxon>
        <taxon>Streptosporangiales</taxon>
        <taxon>Streptosporangiaceae</taxon>
        <taxon>Streptosporangium</taxon>
    </lineage>
</organism>
<evidence type="ECO:0000259" key="1">
    <source>
        <dbReference type="PROSITE" id="PS51352"/>
    </source>
</evidence>
<dbReference type="InterPro" id="IPR000866">
    <property type="entry name" value="AhpC/TSA"/>
</dbReference>
<dbReference type="GO" id="GO:0016491">
    <property type="term" value="F:oxidoreductase activity"/>
    <property type="evidence" value="ECO:0007669"/>
    <property type="project" value="InterPro"/>
</dbReference>
<dbReference type="SUPFAM" id="SSF52833">
    <property type="entry name" value="Thioredoxin-like"/>
    <property type="match status" value="1"/>
</dbReference>
<dbReference type="EMBL" id="BSEV01000005">
    <property type="protein sequence ID" value="GLK09434.1"/>
    <property type="molecule type" value="Genomic_DNA"/>
</dbReference>
<reference evidence="2" key="2">
    <citation type="submission" date="2023-01" db="EMBL/GenBank/DDBJ databases">
        <authorList>
            <person name="Sun Q."/>
            <person name="Evtushenko L."/>
        </authorList>
    </citation>
    <scope>NUCLEOTIDE SEQUENCE</scope>
    <source>
        <strain evidence="2">VKM Ac-2007</strain>
    </source>
</reference>
<dbReference type="Pfam" id="PF00578">
    <property type="entry name" value="AhpC-TSA"/>
    <property type="match status" value="1"/>
</dbReference>
<gene>
    <name evidence="2" type="ORF">GCM10017600_28400</name>
</gene>
<dbReference type="AlphaFoldDB" id="A0A9W6I1B0"/>
<comment type="caution">
    <text evidence="2">The sequence shown here is derived from an EMBL/GenBank/DDBJ whole genome shotgun (WGS) entry which is preliminary data.</text>
</comment>